<sequence length="213" mass="26324">MAYNINHIEAELKHRWNYKYQWFRKQEDIWDKRSRFIYNTKSWEALVLKMKHAVETYGFEKRPFFYYTINRWYNFWSAKAIEQLFCNHTAVTPEVNKKHKHIDFYINKTPFDHKTTVFPKGFGHTLDYAINHEEELISWLYEHQSSQSRLHYKNRLFVIMYAKDNAHWKLKANLNWLKPKITEFLNQISESSLYEFQFEDNYKTKSRILWAIE</sequence>
<evidence type="ECO:0000313" key="1">
    <source>
        <dbReference type="EMBL" id="EAP87687.1"/>
    </source>
</evidence>
<organism evidence="1 2">
    <name type="scientific">Croceibacter atlanticus (strain ATCC BAA-628 / JCM 21780 / CIP 108009 / IAM 15332 / KCTC 12090 / HTCC2559)</name>
    <dbReference type="NCBI Taxonomy" id="216432"/>
    <lineage>
        <taxon>Bacteria</taxon>
        <taxon>Pseudomonadati</taxon>
        <taxon>Bacteroidota</taxon>
        <taxon>Flavobacteriia</taxon>
        <taxon>Flavobacteriales</taxon>
        <taxon>Flavobacteriaceae</taxon>
        <taxon>Croceibacter</taxon>
    </lineage>
</organism>
<accession>A3U620</accession>
<reference evidence="1 2" key="1">
    <citation type="journal article" date="2010" name="J. Bacteriol.">
        <title>The complete genome sequence of Croceibacter atlanticus HTCC2559T.</title>
        <authorList>
            <person name="Oh H.M."/>
            <person name="Kang I."/>
            <person name="Ferriera S."/>
            <person name="Giovannoni S.J."/>
            <person name="Cho J.C."/>
        </authorList>
    </citation>
    <scope>NUCLEOTIDE SEQUENCE [LARGE SCALE GENOMIC DNA]</scope>
    <source>
        <strain evidence="2">ATCC BAA-628 / HTCC2559 / KCTC 12090</strain>
    </source>
</reference>
<proteinExistence type="predicted"/>
<name>A3U620_CROAH</name>
<dbReference type="GeneID" id="89452392"/>
<evidence type="ECO:0000313" key="2">
    <source>
        <dbReference type="Proteomes" id="UP000002297"/>
    </source>
</evidence>
<dbReference type="KEGG" id="cat:CA2559_02990"/>
<keyword evidence="2" id="KW-1185">Reference proteome</keyword>
<dbReference type="HOGENOM" id="CLU_1217713_0_0_10"/>
<gene>
    <name evidence="1" type="ordered locus">CA2559_02990</name>
</gene>
<dbReference type="AlphaFoldDB" id="A3U620"/>
<dbReference type="Proteomes" id="UP000002297">
    <property type="component" value="Chromosome"/>
</dbReference>
<dbReference type="RefSeq" id="WP_013186364.1">
    <property type="nucleotide sequence ID" value="NC_014230.1"/>
</dbReference>
<dbReference type="eggNOG" id="ENOG502Z7X8">
    <property type="taxonomic scope" value="Bacteria"/>
</dbReference>
<dbReference type="OrthoDB" id="378656at2"/>
<dbReference type="STRING" id="216432.CA2559_02990"/>
<dbReference type="EMBL" id="CP002046">
    <property type="protein sequence ID" value="EAP87687.1"/>
    <property type="molecule type" value="Genomic_DNA"/>
</dbReference>
<protein>
    <submittedName>
        <fullName evidence="1">Uncharacterized protein</fullName>
    </submittedName>
</protein>